<feature type="compositionally biased region" description="Polar residues" evidence="4">
    <location>
        <begin position="250"/>
        <end position="269"/>
    </location>
</feature>
<feature type="region of interest" description="Disordered" evidence="4">
    <location>
        <begin position="160"/>
        <end position="290"/>
    </location>
</feature>
<proteinExistence type="predicted"/>
<evidence type="ECO:0000256" key="1">
    <source>
        <dbReference type="ARBA" id="ARBA00022737"/>
    </source>
</evidence>
<feature type="compositionally biased region" description="Polar residues" evidence="4">
    <location>
        <begin position="278"/>
        <end position="287"/>
    </location>
</feature>
<dbReference type="InterPro" id="IPR011989">
    <property type="entry name" value="ARM-like"/>
</dbReference>
<dbReference type="Pfam" id="PF00806">
    <property type="entry name" value="PUF"/>
    <property type="match status" value="3"/>
</dbReference>
<evidence type="ECO:0000256" key="3">
    <source>
        <dbReference type="PROSITE-ProRule" id="PRU00317"/>
    </source>
</evidence>
<feature type="region of interest" description="Disordered" evidence="4">
    <location>
        <begin position="465"/>
        <end position="510"/>
    </location>
</feature>
<dbReference type="InterPro" id="IPR016024">
    <property type="entry name" value="ARM-type_fold"/>
</dbReference>
<dbReference type="PROSITE" id="PS50302">
    <property type="entry name" value="PUM"/>
    <property type="match status" value="3"/>
</dbReference>
<evidence type="ECO:0000313" key="6">
    <source>
        <dbReference type="EMBL" id="KAL0635530.1"/>
    </source>
</evidence>
<dbReference type="Proteomes" id="UP001447188">
    <property type="component" value="Unassembled WGS sequence"/>
</dbReference>
<feature type="repeat" description="Pumilio" evidence="3">
    <location>
        <begin position="624"/>
        <end position="659"/>
    </location>
</feature>
<feature type="repeat" description="Pumilio" evidence="3">
    <location>
        <begin position="588"/>
        <end position="623"/>
    </location>
</feature>
<comment type="caution">
    <text evidence="6">The sequence shown here is derived from an EMBL/GenBank/DDBJ whole genome shotgun (WGS) entry which is preliminary data.</text>
</comment>
<evidence type="ECO:0000256" key="2">
    <source>
        <dbReference type="ARBA" id="ARBA00024893"/>
    </source>
</evidence>
<evidence type="ECO:0000256" key="4">
    <source>
        <dbReference type="SAM" id="MobiDB-lite"/>
    </source>
</evidence>
<accession>A0ABR3GI86</accession>
<dbReference type="SMART" id="SM00025">
    <property type="entry name" value="Pumilio"/>
    <property type="match status" value="3"/>
</dbReference>
<organism evidence="6 7">
    <name type="scientific">Discina gigas</name>
    <dbReference type="NCBI Taxonomy" id="1032678"/>
    <lineage>
        <taxon>Eukaryota</taxon>
        <taxon>Fungi</taxon>
        <taxon>Dikarya</taxon>
        <taxon>Ascomycota</taxon>
        <taxon>Pezizomycotina</taxon>
        <taxon>Pezizomycetes</taxon>
        <taxon>Pezizales</taxon>
        <taxon>Discinaceae</taxon>
        <taxon>Discina</taxon>
    </lineage>
</organism>
<evidence type="ECO:0000259" key="5">
    <source>
        <dbReference type="PROSITE" id="PS50303"/>
    </source>
</evidence>
<dbReference type="InterPro" id="IPR033133">
    <property type="entry name" value="PUM-HD"/>
</dbReference>
<feature type="repeat" description="Pumilio" evidence="3">
    <location>
        <begin position="660"/>
        <end position="696"/>
    </location>
</feature>
<sequence>MGDRNHNNMRFTNNLLNNQAQQDHGFKFPAHTPLRSTVESPLSAPPDNRATLQRRFTTDSMRPTNLNWDSQTVFHRGQMDIAESLDLAPGMVGGFQRLQVEDPLDVETRVKMQRLQQKQQDLEHRRQQRRVFESQMQLLAIQQHKDEQEIMRIAQDLDRDRMAGNGQSVFKSSAGRVPTTPPELRDGSSGFEFVTSNGGATALATPPGSGRRDGRQLMTPPADDGNPFLSHKPSRSVPASRRNSDEHNIMGSQDQAPIGQRSSIRNSLPNGVLPRPNGHQSDSTSSLMGLGQIDTTGFLFGGEADKTGNAKNAQASNNALKTYLQMTDADDFPVLLSASSAALDLALSQKSRTQDSQHNGNWGGFRHRPAQHSLPVNNYPYTPASKASPKVTVPQTDSPTSFRRYEEKAFPQFSENLEAKLVQSSEISHANQNNMPRLQSSFSSTDIPAMRAANHSVNSQNFGRIQMDRPRHSREPSASGEMLNSGNPGLSFGPPLSANSNPMSGMTPPGISPLPSPGVYGAYGNMNMANMTNNVFHAAPYGSYGPLYAQGSKASDVAHQTHSVQNRNVPKRAHDGEANRFTNVQLESLTGDIYGYCKDQHGCRYLQKKLEERNPQYVQMIFRETHAHVVELMTDPFGNYLCQKLLEFANDEQRTVLVNTAAPQLVKIALNQHGTRALQKMIEFISTQEQASSLIFVSLL</sequence>
<name>A0ABR3GI86_9PEZI</name>
<dbReference type="PANTHER" id="PTHR12537:SF13">
    <property type="entry name" value="PUMILIO HOMOLOGY DOMAIN FAMILY MEMBER 4"/>
    <property type="match status" value="1"/>
</dbReference>
<dbReference type="EMBL" id="JBBBZM010000067">
    <property type="protein sequence ID" value="KAL0635530.1"/>
    <property type="molecule type" value="Genomic_DNA"/>
</dbReference>
<feature type="compositionally biased region" description="Basic and acidic residues" evidence="4">
    <location>
        <begin position="466"/>
        <end position="475"/>
    </location>
</feature>
<dbReference type="Gene3D" id="1.25.10.10">
    <property type="entry name" value="Leucine-rich Repeat Variant"/>
    <property type="match status" value="1"/>
</dbReference>
<dbReference type="SUPFAM" id="SSF48371">
    <property type="entry name" value="ARM repeat"/>
    <property type="match status" value="1"/>
</dbReference>
<feature type="domain" description="PUM-HD" evidence="5">
    <location>
        <begin position="565"/>
        <end position="700"/>
    </location>
</feature>
<reference evidence="6 7" key="1">
    <citation type="submission" date="2024-02" db="EMBL/GenBank/DDBJ databases">
        <title>Discinaceae phylogenomics.</title>
        <authorList>
            <person name="Dirks A.C."/>
            <person name="James T.Y."/>
        </authorList>
    </citation>
    <scope>NUCLEOTIDE SEQUENCE [LARGE SCALE GENOMIC DNA]</scope>
    <source>
        <strain evidence="6 7">ACD0624</strain>
    </source>
</reference>
<keyword evidence="7" id="KW-1185">Reference proteome</keyword>
<dbReference type="PROSITE" id="PS50303">
    <property type="entry name" value="PUM_HD"/>
    <property type="match status" value="1"/>
</dbReference>
<dbReference type="InterPro" id="IPR001313">
    <property type="entry name" value="Pumilio_RNA-bd_rpt"/>
</dbReference>
<gene>
    <name evidence="6" type="ORF">Q9L58_005461</name>
</gene>
<keyword evidence="1" id="KW-0677">Repeat</keyword>
<evidence type="ECO:0000313" key="7">
    <source>
        <dbReference type="Proteomes" id="UP001447188"/>
    </source>
</evidence>
<dbReference type="PANTHER" id="PTHR12537">
    <property type="entry name" value="RNA BINDING PROTEIN PUMILIO-RELATED"/>
    <property type="match status" value="1"/>
</dbReference>
<protein>
    <recommendedName>
        <fullName evidence="5">PUM-HD domain-containing protein</fullName>
    </recommendedName>
</protein>
<comment type="function">
    <text evidence="2">RNA-binding nucleolar protein required for pre-rRNA processing. Involved in production of 18S rRNA and assembly of small ribosomal subunit.</text>
</comment>